<keyword evidence="3 9" id="KW-0808">Transferase</keyword>
<evidence type="ECO:0000313" key="10">
    <source>
        <dbReference type="Proteomes" id="UP000185779"/>
    </source>
</evidence>
<feature type="transmembrane region" description="Helical" evidence="7">
    <location>
        <begin position="141"/>
        <end position="160"/>
    </location>
</feature>
<dbReference type="PANTHER" id="PTHR22926">
    <property type="entry name" value="PHOSPHO-N-ACETYLMURAMOYL-PENTAPEPTIDE-TRANSFERASE"/>
    <property type="match status" value="1"/>
</dbReference>
<evidence type="ECO:0000256" key="5">
    <source>
        <dbReference type="ARBA" id="ARBA00022989"/>
    </source>
</evidence>
<comment type="subcellular location">
    <subcellularLocation>
        <location evidence="1">Cell membrane</location>
        <topology evidence="1">Multi-pass membrane protein</topology>
    </subcellularLocation>
</comment>
<gene>
    <name evidence="8" type="ORF">ENI32_04725</name>
    <name evidence="9" type="ORF">SBU_001495</name>
</gene>
<dbReference type="GO" id="GO:0016780">
    <property type="term" value="F:phosphotransferase activity, for other substituted phosphate groups"/>
    <property type="evidence" value="ECO:0007669"/>
    <property type="project" value="InterPro"/>
</dbReference>
<dbReference type="PANTHER" id="PTHR22926:SF3">
    <property type="entry name" value="UNDECAPRENYL-PHOSPHATE ALPHA-N-ACETYLGLUCOSAMINYL 1-PHOSPHATE TRANSFERASE"/>
    <property type="match status" value="1"/>
</dbReference>
<name>A0A1F2P2U5_9EURY</name>
<protein>
    <submittedName>
        <fullName evidence="9">UDP-N-acetylglucosamine-1-phosphate transferase</fullName>
    </submittedName>
</protein>
<feature type="transmembrane region" description="Helical" evidence="7">
    <location>
        <begin position="80"/>
        <end position="99"/>
    </location>
</feature>
<dbReference type="STRING" id="1839936.SBU_001495"/>
<dbReference type="EMBL" id="LYOR01000010">
    <property type="protein sequence ID" value="OFV65567.1"/>
    <property type="molecule type" value="Genomic_DNA"/>
</dbReference>
<dbReference type="AlphaFoldDB" id="A0A1F2P2U5"/>
<keyword evidence="4 7" id="KW-0812">Transmembrane</keyword>
<evidence type="ECO:0000256" key="2">
    <source>
        <dbReference type="ARBA" id="ARBA00022475"/>
    </source>
</evidence>
<feature type="transmembrane region" description="Helical" evidence="7">
    <location>
        <begin position="216"/>
        <end position="235"/>
    </location>
</feature>
<dbReference type="InterPro" id="IPR000715">
    <property type="entry name" value="Glycosyl_transferase_4"/>
</dbReference>
<evidence type="ECO:0000256" key="4">
    <source>
        <dbReference type="ARBA" id="ARBA00022692"/>
    </source>
</evidence>
<keyword evidence="10" id="KW-1185">Reference proteome</keyword>
<evidence type="ECO:0000256" key="7">
    <source>
        <dbReference type="SAM" id="Phobius"/>
    </source>
</evidence>
<reference evidence="9 10" key="1">
    <citation type="submission" date="2016-05" db="EMBL/GenBank/DDBJ databases">
        <title>Microbial consortia oxidize butane by reversing methanogenesis.</title>
        <authorList>
            <person name="Laso-Perez R."/>
            <person name="Richter M."/>
            <person name="Wegener G."/>
            <person name="Musat F."/>
        </authorList>
    </citation>
    <scope>NUCLEOTIDE SEQUENCE [LARGE SCALE GENOMIC DNA]</scope>
    <source>
        <strain evidence="9">BOX1</strain>
    </source>
</reference>
<feature type="transmembrane region" description="Helical" evidence="7">
    <location>
        <begin position="310"/>
        <end position="328"/>
    </location>
</feature>
<keyword evidence="6 7" id="KW-0472">Membrane</keyword>
<dbReference type="EMBL" id="DRIE01000080">
    <property type="protein sequence ID" value="HEC57171.1"/>
    <property type="molecule type" value="Genomic_DNA"/>
</dbReference>
<proteinExistence type="predicted"/>
<comment type="caution">
    <text evidence="9">The sequence shown here is derived from an EMBL/GenBank/DDBJ whole genome shotgun (WGS) entry which is preliminary data.</text>
</comment>
<organism evidence="9 10">
    <name type="scientific">Candidatus Syntropharchaeum butanivorans</name>
    <dbReference type="NCBI Taxonomy" id="1839936"/>
    <lineage>
        <taxon>Archaea</taxon>
        <taxon>Methanobacteriati</taxon>
        <taxon>Methanobacteriota</taxon>
        <taxon>Stenosarchaea group</taxon>
        <taxon>Methanomicrobia</taxon>
        <taxon>Methanosarcinales</taxon>
        <taxon>ANME-2 cluster</taxon>
        <taxon>Candidatus Syntropharchaeum</taxon>
    </lineage>
</organism>
<reference evidence="8" key="2">
    <citation type="journal article" date="2020" name="mSystems">
        <title>Genome- and Community-Level Interaction Insights into Carbon Utilization and Element Cycling Functions of Hydrothermarchaeota in Hydrothermal Sediment.</title>
        <authorList>
            <person name="Zhou Z."/>
            <person name="Liu Y."/>
            <person name="Xu W."/>
            <person name="Pan J."/>
            <person name="Luo Z.H."/>
            <person name="Li M."/>
        </authorList>
    </citation>
    <scope>NUCLEOTIDE SEQUENCE [LARGE SCALE GENOMIC DNA]</scope>
    <source>
        <strain evidence="8">HyVt-386</strain>
    </source>
</reference>
<evidence type="ECO:0000313" key="9">
    <source>
        <dbReference type="EMBL" id="OFV65567.1"/>
    </source>
</evidence>
<feature type="transmembrane region" description="Helical" evidence="7">
    <location>
        <begin position="6"/>
        <end position="25"/>
    </location>
</feature>
<dbReference type="Proteomes" id="UP000185779">
    <property type="component" value="Unassembled WGS sequence"/>
</dbReference>
<feature type="transmembrane region" description="Helical" evidence="7">
    <location>
        <begin position="46"/>
        <end position="68"/>
    </location>
</feature>
<evidence type="ECO:0000256" key="1">
    <source>
        <dbReference type="ARBA" id="ARBA00004651"/>
    </source>
</evidence>
<feature type="transmembrane region" description="Helical" evidence="7">
    <location>
        <begin position="111"/>
        <end position="135"/>
    </location>
</feature>
<sequence>MELFIILISLLGSFALVMGVTPVFIRKLIERDVLTIDYYKRGEVKIPTRGGIIILAAVLLVFGIATLFEHLWTPPLLHVSRVDWALIIVAGLFGAFGLVDDFVDVGRPLKVIFLSFFSFRLIFDIHSTTATLPFLGTFDLGLFYLFFIIPVYVLVVANLVNMHSGFNGLASGLSAILIATLLLKFIIAGYNGVFMLSSMLGAVLGFLWYNRYPSRIFLGNIGSLSIGAAIGSAIVVSGFLVSGFIMLIPHTINFLMYVYWRVMHKLHPEDERWKIVKFGKVREDGTLEVPNYLTLKWVFPYFFRMNEKQAVLVMYALTIPFCIVALFVPY</sequence>
<dbReference type="GO" id="GO:0044038">
    <property type="term" value="P:cell wall macromolecule biosynthetic process"/>
    <property type="evidence" value="ECO:0007669"/>
    <property type="project" value="TreeGrafter"/>
</dbReference>
<keyword evidence="5 7" id="KW-1133">Transmembrane helix</keyword>
<feature type="transmembrane region" description="Helical" evidence="7">
    <location>
        <begin position="167"/>
        <end position="187"/>
    </location>
</feature>
<dbReference type="GO" id="GO:0005886">
    <property type="term" value="C:plasma membrane"/>
    <property type="evidence" value="ECO:0007669"/>
    <property type="project" value="UniProtKB-SubCell"/>
</dbReference>
<feature type="transmembrane region" description="Helical" evidence="7">
    <location>
        <begin position="241"/>
        <end position="260"/>
    </location>
</feature>
<evidence type="ECO:0000256" key="3">
    <source>
        <dbReference type="ARBA" id="ARBA00022679"/>
    </source>
</evidence>
<keyword evidence="2" id="KW-1003">Cell membrane</keyword>
<accession>A0A1F2P2U5</accession>
<dbReference type="GO" id="GO:0071555">
    <property type="term" value="P:cell wall organization"/>
    <property type="evidence" value="ECO:0007669"/>
    <property type="project" value="TreeGrafter"/>
</dbReference>
<dbReference type="Proteomes" id="UP000885936">
    <property type="component" value="Unassembled WGS sequence"/>
</dbReference>
<feature type="transmembrane region" description="Helical" evidence="7">
    <location>
        <begin position="193"/>
        <end position="209"/>
    </location>
</feature>
<evidence type="ECO:0000256" key="6">
    <source>
        <dbReference type="ARBA" id="ARBA00023136"/>
    </source>
</evidence>
<evidence type="ECO:0000313" key="8">
    <source>
        <dbReference type="EMBL" id="HEC57171.1"/>
    </source>
</evidence>
<dbReference type="PATRIC" id="fig|1839936.3.peg.1519"/>
<dbReference type="Pfam" id="PF00953">
    <property type="entry name" value="Glycos_transf_4"/>
    <property type="match status" value="1"/>
</dbReference>